<protein>
    <submittedName>
        <fullName evidence="1">Uncharacterized protein</fullName>
    </submittedName>
</protein>
<dbReference type="HOGENOM" id="CLU_3057220_0_0_2"/>
<gene>
    <name evidence="1" type="ordered locus">Natpe_2620</name>
</gene>
<dbReference type="KEGG" id="npe:Natpe_2620"/>
<evidence type="ECO:0000313" key="2">
    <source>
        <dbReference type="Proteomes" id="UP000010843"/>
    </source>
</evidence>
<proteinExistence type="predicted"/>
<sequence length="53" mass="5566">MVPALALASVSLAVVTGGVLYAHLLADLVWDRHLLESHADAADSIDELVRTIG</sequence>
<dbReference type="eggNOG" id="arCOG09118">
    <property type="taxonomic scope" value="Archaea"/>
</dbReference>
<evidence type="ECO:0000313" key="1">
    <source>
        <dbReference type="EMBL" id="AGB32428.1"/>
    </source>
</evidence>
<reference evidence="2" key="1">
    <citation type="submission" date="2012-02" db="EMBL/GenBank/DDBJ databases">
        <title>Complete sequence of chromosome of Natrinema pellirubrum DSM 15624.</title>
        <authorList>
            <person name="Lucas S."/>
            <person name="Han J."/>
            <person name="Lapidus A."/>
            <person name="Cheng J.-F."/>
            <person name="Goodwin L."/>
            <person name="Pitluck S."/>
            <person name="Peters L."/>
            <person name="Teshima H."/>
            <person name="Detter J.C."/>
            <person name="Han C."/>
            <person name="Tapia R."/>
            <person name="Land M."/>
            <person name="Hauser L."/>
            <person name="Kyrpides N."/>
            <person name="Ivanova N."/>
            <person name="Pagani I."/>
            <person name="Sproer C."/>
            <person name="Anderson I."/>
            <person name="Woyke T."/>
        </authorList>
    </citation>
    <scope>NUCLEOTIDE SEQUENCE [LARGE SCALE GENOMIC DNA]</scope>
    <source>
        <strain evidence="2">DSM 15624 / JCM 10476 / NCIMB 786</strain>
    </source>
</reference>
<accession>L0JNM7</accession>
<name>L0JNM7_NATP1</name>
<dbReference type="AlphaFoldDB" id="L0JNM7"/>
<organism evidence="1 2">
    <name type="scientific">Natrinema pellirubrum (strain DSM 15624 / CIP 106293 / JCM 10476 / NCIMB 786 / 157)</name>
    <dbReference type="NCBI Taxonomy" id="797303"/>
    <lineage>
        <taxon>Archaea</taxon>
        <taxon>Methanobacteriati</taxon>
        <taxon>Methanobacteriota</taxon>
        <taxon>Stenosarchaea group</taxon>
        <taxon>Halobacteria</taxon>
        <taxon>Halobacteriales</taxon>
        <taxon>Natrialbaceae</taxon>
        <taxon>Natrinema</taxon>
    </lineage>
</organism>
<dbReference type="EMBL" id="CP003372">
    <property type="protein sequence ID" value="AGB32428.1"/>
    <property type="molecule type" value="Genomic_DNA"/>
</dbReference>
<dbReference type="Proteomes" id="UP000010843">
    <property type="component" value="Chromosome"/>
</dbReference>